<evidence type="ECO:0000313" key="2">
    <source>
        <dbReference type="EMBL" id="SKA30605.1"/>
    </source>
</evidence>
<reference evidence="3" key="1">
    <citation type="submission" date="2017-02" db="EMBL/GenBank/DDBJ databases">
        <authorList>
            <person name="Varghese N."/>
            <person name="Submissions S."/>
        </authorList>
    </citation>
    <scope>NUCLEOTIDE SEQUENCE [LARGE SCALE GENOMIC DNA]</scope>
    <source>
        <strain evidence="3">ATCC 27094</strain>
    </source>
</reference>
<dbReference type="EMBL" id="FUWJ01000009">
    <property type="protein sequence ID" value="SKA30605.1"/>
    <property type="molecule type" value="Genomic_DNA"/>
</dbReference>
<organism evidence="2 3">
    <name type="scientific">Enhydrobacter aerosaccus</name>
    <dbReference type="NCBI Taxonomy" id="225324"/>
    <lineage>
        <taxon>Bacteria</taxon>
        <taxon>Pseudomonadati</taxon>
        <taxon>Pseudomonadota</taxon>
        <taxon>Alphaproteobacteria</taxon>
        <taxon>Hyphomicrobiales</taxon>
        <taxon>Enhydrobacter</taxon>
    </lineage>
</organism>
<proteinExistence type="predicted"/>
<dbReference type="AlphaFoldDB" id="A0A1T4SQU4"/>
<feature type="compositionally biased region" description="Basic and acidic residues" evidence="1">
    <location>
        <begin position="383"/>
        <end position="394"/>
    </location>
</feature>
<keyword evidence="3" id="KW-1185">Reference proteome</keyword>
<dbReference type="Proteomes" id="UP000190092">
    <property type="component" value="Unassembled WGS sequence"/>
</dbReference>
<dbReference type="RefSeq" id="WP_085936745.1">
    <property type="nucleotide sequence ID" value="NZ_FUWJ01000009.1"/>
</dbReference>
<dbReference type="Pfam" id="PF14859">
    <property type="entry name" value="Colicin_M"/>
    <property type="match status" value="1"/>
</dbReference>
<evidence type="ECO:0000256" key="1">
    <source>
        <dbReference type="SAM" id="MobiDB-lite"/>
    </source>
</evidence>
<accession>A0A1T4SQU4</accession>
<feature type="region of interest" description="Disordered" evidence="1">
    <location>
        <begin position="12"/>
        <end position="54"/>
    </location>
</feature>
<evidence type="ECO:0000313" key="3">
    <source>
        <dbReference type="Proteomes" id="UP000190092"/>
    </source>
</evidence>
<dbReference type="InterPro" id="IPR028056">
    <property type="entry name" value="Colicin_M"/>
</dbReference>
<protein>
    <submittedName>
        <fullName evidence="2">Colicin M</fullName>
    </submittedName>
</protein>
<feature type="region of interest" description="Disordered" evidence="1">
    <location>
        <begin position="376"/>
        <end position="410"/>
    </location>
</feature>
<feature type="region of interest" description="Disordered" evidence="1">
    <location>
        <begin position="337"/>
        <end position="356"/>
    </location>
</feature>
<dbReference type="GO" id="GO:0042742">
    <property type="term" value="P:defense response to bacterium"/>
    <property type="evidence" value="ECO:0007669"/>
    <property type="project" value="InterPro"/>
</dbReference>
<name>A0A1T4SQU4_9HYPH</name>
<dbReference type="Gene3D" id="3.30.450.400">
    <property type="entry name" value="Colicin M, catalytic domain"/>
    <property type="match status" value="1"/>
</dbReference>
<gene>
    <name evidence="2" type="ORF">SAMN02745126_04995</name>
</gene>
<sequence>MRAQVARRARTLILPTSARDLAPPPSPHDVDVPGEASASRLAFGPLPPGETLDPAAREAAGYANITRAAELQNQFLDRQREILHTGPDAFLNTTGRDALLGADDALARLEAARQETLDQAGTETQRRLLREALGAHRTVEYATVGDHIGRQTRAWRHATAAARLDQLHRQAALDHADPGAIEALHAASDSTFQELARTRPWTGAGAGILPEPGDTPSIWRIAIEAALGKFDYPSSIVLHARAGERIDPSERVLLDPLIAAAREHLAGQDYLNGLALPDTHDLDALEAAHQAATTQNESDWPDNPSQRATNQHFIDVAFGTRKREALKARAERDRAVTDWLAQPAPDGGPQTRRPPLTLWTKLDPQQQRETDIVLAQNAGGSPDAEHRAKADSRRGTAPNVEPPPGSPDYERATRELLPEVADPFSGLAHWLFGRGEPVRYRFDDIDTSSVRPEQFSEVQRILNEGKPGTYKIEGTKPFWAGNRFNSRFFVGNITLKMDGKLVLREDGSYSFEGKLSALPDRYRMYGGSHRKEIDEDVTRIGEALGSLGHRDYTVFILGEKPISSSGKHAR</sequence>